<evidence type="ECO:0008006" key="3">
    <source>
        <dbReference type="Google" id="ProtNLM"/>
    </source>
</evidence>
<accession>A0ABN8GYD6</accession>
<gene>
    <name evidence="1" type="ORF">PAECIP111893_04336</name>
</gene>
<protein>
    <recommendedName>
        <fullName evidence="3">Motility protein</fullName>
    </recommendedName>
</protein>
<reference evidence="1" key="1">
    <citation type="submission" date="2022-01" db="EMBL/GenBank/DDBJ databases">
        <authorList>
            <person name="Criscuolo A."/>
        </authorList>
    </citation>
    <scope>NUCLEOTIDE SEQUENCE</scope>
    <source>
        <strain evidence="1">CIP111893</strain>
    </source>
</reference>
<comment type="caution">
    <text evidence="1">The sequence shown here is derived from an EMBL/GenBank/DDBJ whole genome shotgun (WGS) entry which is preliminary data.</text>
</comment>
<dbReference type="RefSeq" id="WP_236344749.1">
    <property type="nucleotide sequence ID" value="NZ_CAKMMF010000029.1"/>
</dbReference>
<sequence length="61" mass="6555">MDIQSISSAASGQAMSQLKQQAGIAVMAKSLDNMQLQGQLLIKMMEQSVQPHLGGNLDIRL</sequence>
<dbReference type="EMBL" id="CAKMMF010000029">
    <property type="protein sequence ID" value="CAH1217949.1"/>
    <property type="molecule type" value="Genomic_DNA"/>
</dbReference>
<proteinExistence type="predicted"/>
<dbReference type="Pfam" id="PF14070">
    <property type="entry name" value="YjfB_motility"/>
    <property type="match status" value="1"/>
</dbReference>
<name>A0ABN8GYD6_9BACL</name>
<evidence type="ECO:0000313" key="2">
    <source>
        <dbReference type="Proteomes" id="UP000838686"/>
    </source>
</evidence>
<evidence type="ECO:0000313" key="1">
    <source>
        <dbReference type="EMBL" id="CAH1217949.1"/>
    </source>
</evidence>
<keyword evidence="2" id="KW-1185">Reference proteome</keyword>
<organism evidence="1 2">
    <name type="scientific">Paenibacillus plantiphilus</name>
    <dbReference type="NCBI Taxonomy" id="2905650"/>
    <lineage>
        <taxon>Bacteria</taxon>
        <taxon>Bacillati</taxon>
        <taxon>Bacillota</taxon>
        <taxon>Bacilli</taxon>
        <taxon>Bacillales</taxon>
        <taxon>Paenibacillaceae</taxon>
        <taxon>Paenibacillus</taxon>
    </lineage>
</organism>
<dbReference type="InterPro" id="IPR025906">
    <property type="entry name" value="YjfB_motility"/>
</dbReference>
<dbReference type="Proteomes" id="UP000838686">
    <property type="component" value="Unassembled WGS sequence"/>
</dbReference>